<dbReference type="InterPro" id="IPR007405">
    <property type="entry name" value="Phage_KVP40_Orf299"/>
</dbReference>
<dbReference type="PANTHER" id="PTHR39961">
    <property type="entry name" value="HYPOTHETICAL CYTOSOLIC PROTEIN"/>
    <property type="match status" value="1"/>
</dbReference>
<dbReference type="PANTHER" id="PTHR39961:SF1">
    <property type="entry name" value="DUF458 DOMAIN-CONTAINING PROTEIN"/>
    <property type="match status" value="1"/>
</dbReference>
<dbReference type="EMBL" id="VLXZ01000005">
    <property type="protein sequence ID" value="TSB46818.1"/>
    <property type="molecule type" value="Genomic_DNA"/>
</dbReference>
<dbReference type="Pfam" id="PF04308">
    <property type="entry name" value="RNaseH_like"/>
    <property type="match status" value="1"/>
</dbReference>
<accession>A0A553ZZE8</accession>
<dbReference type="AlphaFoldDB" id="A0A553ZZE8"/>
<proteinExistence type="predicted"/>
<dbReference type="OrthoDB" id="37369at2"/>
<organism evidence="1 2">
    <name type="scientific">Alkalicoccobacillus porphyridii</name>
    <dbReference type="NCBI Taxonomy" id="2597270"/>
    <lineage>
        <taxon>Bacteria</taxon>
        <taxon>Bacillati</taxon>
        <taxon>Bacillota</taxon>
        <taxon>Bacilli</taxon>
        <taxon>Bacillales</taxon>
        <taxon>Bacillaceae</taxon>
        <taxon>Alkalicoccobacillus</taxon>
    </lineage>
</organism>
<sequence>MELRHFYNLQEKGMLFEQVFDHIISFMNQQPQAQYKLMLGTDSQVHPRFTRFISGIVIQRLGYGVWACASKTVVNRKMNNLHERISYETTLTEEVAAMFTESHKTELINIILPHIYEGATFTIEGHIDIGAGKRNRTREFVREMRGRIESSGLEAKIKPDSFVASCYANRYTK</sequence>
<name>A0A553ZZE8_9BACI</name>
<evidence type="ECO:0008006" key="3">
    <source>
        <dbReference type="Google" id="ProtNLM"/>
    </source>
</evidence>
<dbReference type="Proteomes" id="UP000318521">
    <property type="component" value="Unassembled WGS sequence"/>
</dbReference>
<gene>
    <name evidence="1" type="ORF">FN960_10785</name>
</gene>
<evidence type="ECO:0000313" key="2">
    <source>
        <dbReference type="Proteomes" id="UP000318521"/>
    </source>
</evidence>
<reference evidence="1 2" key="1">
    <citation type="submission" date="2019-07" db="EMBL/GenBank/DDBJ databases">
        <authorList>
            <person name="Park Y.J."/>
            <person name="Jeong S.E."/>
            <person name="Jung H.S."/>
        </authorList>
    </citation>
    <scope>NUCLEOTIDE SEQUENCE [LARGE SCALE GENOMIC DNA]</scope>
    <source>
        <strain evidence="2">P16(2019)</strain>
    </source>
</reference>
<evidence type="ECO:0000313" key="1">
    <source>
        <dbReference type="EMBL" id="TSB46818.1"/>
    </source>
</evidence>
<keyword evidence="2" id="KW-1185">Reference proteome</keyword>
<dbReference type="RefSeq" id="WP_143848711.1">
    <property type="nucleotide sequence ID" value="NZ_VLXZ01000005.1"/>
</dbReference>
<comment type="caution">
    <text evidence="1">The sequence shown here is derived from an EMBL/GenBank/DDBJ whole genome shotgun (WGS) entry which is preliminary data.</text>
</comment>
<protein>
    <recommendedName>
        <fullName evidence="3">DUF458 domain-containing protein</fullName>
    </recommendedName>
</protein>